<protein>
    <recommendedName>
        <fullName evidence="3">Reverse transcriptase zinc-binding domain-containing protein</fullName>
    </recommendedName>
</protein>
<evidence type="ECO:0000313" key="2">
    <source>
        <dbReference type="Proteomes" id="UP000593576"/>
    </source>
</evidence>
<evidence type="ECO:0008006" key="3">
    <source>
        <dbReference type="Google" id="ProtNLM"/>
    </source>
</evidence>
<evidence type="ECO:0000313" key="1">
    <source>
        <dbReference type="EMBL" id="MBA0868025.1"/>
    </source>
</evidence>
<gene>
    <name evidence="1" type="ORF">Goshw_007680</name>
</gene>
<dbReference type="OrthoDB" id="1752219at2759"/>
<sequence length="114" mass="13073">MWRGQEEEHELTVCVVCGHGSEDVLYVLRDCPAARNIWNKLILADKLSNFYSISLYEWMIENLLNQQIFCPEDGLVRIDDGFTTAGGLLCDHNVGWIFSFIRYLGICTVIDVEL</sequence>
<keyword evidence="2" id="KW-1185">Reference proteome</keyword>
<comment type="caution">
    <text evidence="1">The sequence shown here is derived from an EMBL/GenBank/DDBJ whole genome shotgun (WGS) entry which is preliminary data.</text>
</comment>
<dbReference type="Proteomes" id="UP000593576">
    <property type="component" value="Unassembled WGS sequence"/>
</dbReference>
<dbReference type="AlphaFoldDB" id="A0A7J9MA84"/>
<organism evidence="1 2">
    <name type="scientific">Gossypium schwendimanii</name>
    <name type="common">Cotton</name>
    <dbReference type="NCBI Taxonomy" id="34291"/>
    <lineage>
        <taxon>Eukaryota</taxon>
        <taxon>Viridiplantae</taxon>
        <taxon>Streptophyta</taxon>
        <taxon>Embryophyta</taxon>
        <taxon>Tracheophyta</taxon>
        <taxon>Spermatophyta</taxon>
        <taxon>Magnoliopsida</taxon>
        <taxon>eudicotyledons</taxon>
        <taxon>Gunneridae</taxon>
        <taxon>Pentapetalae</taxon>
        <taxon>rosids</taxon>
        <taxon>malvids</taxon>
        <taxon>Malvales</taxon>
        <taxon>Malvaceae</taxon>
        <taxon>Malvoideae</taxon>
        <taxon>Gossypium</taxon>
    </lineage>
</organism>
<reference evidence="1 2" key="1">
    <citation type="journal article" date="2019" name="Genome Biol. Evol.">
        <title>Insights into the evolution of the New World diploid cottons (Gossypium, subgenus Houzingenia) based on genome sequencing.</title>
        <authorList>
            <person name="Grover C.E."/>
            <person name="Arick M.A. 2nd"/>
            <person name="Thrash A."/>
            <person name="Conover J.L."/>
            <person name="Sanders W.S."/>
            <person name="Peterson D.G."/>
            <person name="Frelichowski J.E."/>
            <person name="Scheffler J.A."/>
            <person name="Scheffler B.E."/>
            <person name="Wendel J.F."/>
        </authorList>
    </citation>
    <scope>NUCLEOTIDE SEQUENCE [LARGE SCALE GENOMIC DNA]</scope>
    <source>
        <strain evidence="1">1</strain>
        <tissue evidence="1">Leaf</tissue>
    </source>
</reference>
<accession>A0A7J9MA84</accession>
<name>A0A7J9MA84_GOSSC</name>
<proteinExistence type="predicted"/>
<dbReference type="EMBL" id="JABFAF010000010">
    <property type="protein sequence ID" value="MBA0868025.1"/>
    <property type="molecule type" value="Genomic_DNA"/>
</dbReference>